<comment type="caution">
    <text evidence="2">The sequence shown here is derived from an EMBL/GenBank/DDBJ whole genome shotgun (WGS) entry which is preliminary data.</text>
</comment>
<name>A0A918XGS7_9ACTN</name>
<feature type="region of interest" description="Disordered" evidence="1">
    <location>
        <begin position="43"/>
        <end position="82"/>
    </location>
</feature>
<evidence type="ECO:0000313" key="3">
    <source>
        <dbReference type="Proteomes" id="UP000654947"/>
    </source>
</evidence>
<dbReference type="Proteomes" id="UP000654947">
    <property type="component" value="Unassembled WGS sequence"/>
</dbReference>
<evidence type="ECO:0000256" key="1">
    <source>
        <dbReference type="SAM" id="MobiDB-lite"/>
    </source>
</evidence>
<keyword evidence="3" id="KW-1185">Reference proteome</keyword>
<evidence type="ECO:0000313" key="2">
    <source>
        <dbReference type="EMBL" id="GHD31285.1"/>
    </source>
</evidence>
<protein>
    <submittedName>
        <fullName evidence="2">Uncharacterized protein</fullName>
    </submittedName>
</protein>
<dbReference type="AlphaFoldDB" id="A0A918XGS7"/>
<reference evidence="2 3" key="1">
    <citation type="journal article" date="2014" name="Int. J. Syst. Evol. Microbiol.">
        <title>Complete genome sequence of Corynebacterium casei LMG S-19264T (=DSM 44701T), isolated from a smear-ripened cheese.</title>
        <authorList>
            <consortium name="US DOE Joint Genome Institute (JGI-PGF)"/>
            <person name="Walter F."/>
            <person name="Albersmeier A."/>
            <person name="Kalinowski J."/>
            <person name="Ruckert C."/>
        </authorList>
    </citation>
    <scope>NUCLEOTIDE SEQUENCE [LARGE SCALE GENOMIC DNA]</scope>
    <source>
        <strain evidence="2 3">KCTC 19473</strain>
    </source>
</reference>
<feature type="compositionally biased region" description="Basic and acidic residues" evidence="1">
    <location>
        <begin position="204"/>
        <end position="213"/>
    </location>
</feature>
<sequence length="213" mass="23545">MTGLHNNDPEQETSVHRTAARVFRVRHRALAAALAASLALAGCGTQEETPSPEPAEESRNPLETAAPPVSDESRVELPETDFTDAESVAASFWVAWESYDGEADTDETYVDRYRPLVTDRFLDEYEAEGIPVPPQNLTAFRESGRLRTAEVDSVEVPEPAQEGDRQIVLTVEGNLTDSDGGEEIGPRESSRTMLLNNTGEDDPDWRVDRFVQQ</sequence>
<organism evidence="2 3">
    <name type="scientific">Nocardiopsis kunsanensis</name>
    <dbReference type="NCBI Taxonomy" id="141693"/>
    <lineage>
        <taxon>Bacteria</taxon>
        <taxon>Bacillati</taxon>
        <taxon>Actinomycetota</taxon>
        <taxon>Actinomycetes</taxon>
        <taxon>Streptosporangiales</taxon>
        <taxon>Nocardiopsidaceae</taxon>
        <taxon>Nocardiopsis</taxon>
    </lineage>
</organism>
<dbReference type="EMBL" id="BMXL01000020">
    <property type="protein sequence ID" value="GHD31285.1"/>
    <property type="molecule type" value="Genomic_DNA"/>
</dbReference>
<gene>
    <name evidence="2" type="ORF">GCM10007147_34010</name>
</gene>
<proteinExistence type="predicted"/>
<feature type="region of interest" description="Disordered" evidence="1">
    <location>
        <begin position="175"/>
        <end position="213"/>
    </location>
</feature>
<accession>A0A918XGS7</accession>